<dbReference type="SUPFAM" id="SSF56601">
    <property type="entry name" value="beta-lactamase/transpeptidase-like"/>
    <property type="match status" value="1"/>
</dbReference>
<accession>A0ABW4MAY3</accession>
<keyword evidence="4" id="KW-1185">Reference proteome</keyword>
<dbReference type="GO" id="GO:0016787">
    <property type="term" value="F:hydrolase activity"/>
    <property type="evidence" value="ECO:0007669"/>
    <property type="project" value="UniProtKB-KW"/>
</dbReference>
<evidence type="ECO:0000259" key="2">
    <source>
        <dbReference type="Pfam" id="PF00144"/>
    </source>
</evidence>
<keyword evidence="3" id="KW-0378">Hydrolase</keyword>
<dbReference type="Gene3D" id="3.40.710.10">
    <property type="entry name" value="DD-peptidase/beta-lactamase superfamily"/>
    <property type="match status" value="1"/>
</dbReference>
<keyword evidence="1" id="KW-0812">Transmembrane</keyword>
<dbReference type="Proteomes" id="UP001597215">
    <property type="component" value="Unassembled WGS sequence"/>
</dbReference>
<dbReference type="PANTHER" id="PTHR46825:SF15">
    <property type="entry name" value="BETA-LACTAMASE-RELATED DOMAIN-CONTAINING PROTEIN"/>
    <property type="match status" value="1"/>
</dbReference>
<evidence type="ECO:0000256" key="1">
    <source>
        <dbReference type="SAM" id="Phobius"/>
    </source>
</evidence>
<feature type="domain" description="Beta-lactamase-related" evidence="2">
    <location>
        <begin position="81"/>
        <end position="388"/>
    </location>
</feature>
<keyword evidence="1" id="KW-0472">Membrane</keyword>
<proteinExistence type="predicted"/>
<organism evidence="3 4">
    <name type="scientific">Sphingorhabdus buctiana</name>
    <dbReference type="NCBI Taxonomy" id="1508805"/>
    <lineage>
        <taxon>Bacteria</taxon>
        <taxon>Pseudomonadati</taxon>
        <taxon>Pseudomonadota</taxon>
        <taxon>Alphaproteobacteria</taxon>
        <taxon>Sphingomonadales</taxon>
        <taxon>Sphingomonadaceae</taxon>
        <taxon>Sphingorhabdus</taxon>
    </lineage>
</organism>
<dbReference type="EC" id="3.-.-.-" evidence="3"/>
<dbReference type="RefSeq" id="WP_381511378.1">
    <property type="nucleotide sequence ID" value="NZ_JBHUEL010000003.1"/>
</dbReference>
<protein>
    <submittedName>
        <fullName evidence="3">Serine hydrolase domain-containing protein</fullName>
        <ecNumber evidence="3">3.-.-.-</ecNumber>
    </submittedName>
</protein>
<gene>
    <name evidence="3" type="ORF">ACFSAG_03300</name>
</gene>
<evidence type="ECO:0000313" key="3">
    <source>
        <dbReference type="EMBL" id="MFD1765863.1"/>
    </source>
</evidence>
<dbReference type="Pfam" id="PF00144">
    <property type="entry name" value="Beta-lactamase"/>
    <property type="match status" value="1"/>
</dbReference>
<reference evidence="4" key="1">
    <citation type="journal article" date="2019" name="Int. J. Syst. Evol. Microbiol.">
        <title>The Global Catalogue of Microorganisms (GCM) 10K type strain sequencing project: providing services to taxonomists for standard genome sequencing and annotation.</title>
        <authorList>
            <consortium name="The Broad Institute Genomics Platform"/>
            <consortium name="The Broad Institute Genome Sequencing Center for Infectious Disease"/>
            <person name="Wu L."/>
            <person name="Ma J."/>
        </authorList>
    </citation>
    <scope>NUCLEOTIDE SEQUENCE [LARGE SCALE GENOMIC DNA]</scope>
    <source>
        <strain evidence="4">CGMCC 1.12449</strain>
    </source>
</reference>
<dbReference type="InterPro" id="IPR001466">
    <property type="entry name" value="Beta-lactam-related"/>
</dbReference>
<dbReference type="PANTHER" id="PTHR46825">
    <property type="entry name" value="D-ALANYL-D-ALANINE-CARBOXYPEPTIDASE/ENDOPEPTIDASE AMPH"/>
    <property type="match status" value="1"/>
</dbReference>
<dbReference type="InterPro" id="IPR012338">
    <property type="entry name" value="Beta-lactam/transpept-like"/>
</dbReference>
<dbReference type="InterPro" id="IPR050491">
    <property type="entry name" value="AmpC-like"/>
</dbReference>
<sequence>MPSKRIVKNWAWFAVAAVMLLIVGWIASFAIEEGDLASDYIPNIAEVSAKIGNLPDTPEEWEGRIDYPALEQQLAELSLRPEMAGLAVAVVEDGRISFVRTYGFADRSTGALVGQQTVFRWASVSKTATGILAAKLVDEGRINLDRPASTWRSSLRLPDDAETRISVGQIMSQQTGLTKNAYDERLEDGQNPRALRGSLAEAPLQCEPGTCHTYQNIAFDAASEILARAAKQPFDEAVHDRFFRPLGMVSARYGMAGLTNSSDWARPHNGQHVRQLKEAYWRVPAAAGIESNIVDFARWMQAMMGEYPDVLPASVLKIAHAPRVKTGRLYGGDLRQANGDASYGLGWRSFSYNGLRLEGHSGAVDGYRATMIFEPATRTGVVAMWNSNWGFPFRIPFAVIDSYHDRADSNCLDLSRLP</sequence>
<name>A0ABW4MAY3_9SPHN</name>
<evidence type="ECO:0000313" key="4">
    <source>
        <dbReference type="Proteomes" id="UP001597215"/>
    </source>
</evidence>
<feature type="transmembrane region" description="Helical" evidence="1">
    <location>
        <begin position="12"/>
        <end position="31"/>
    </location>
</feature>
<dbReference type="EMBL" id="JBHUEL010000003">
    <property type="protein sequence ID" value="MFD1765863.1"/>
    <property type="molecule type" value="Genomic_DNA"/>
</dbReference>
<comment type="caution">
    <text evidence="3">The sequence shown here is derived from an EMBL/GenBank/DDBJ whole genome shotgun (WGS) entry which is preliminary data.</text>
</comment>
<keyword evidence="1" id="KW-1133">Transmembrane helix</keyword>